<accession>A0A0U1LN05</accession>
<dbReference type="AlphaFoldDB" id="A0A0U1LN05"/>
<evidence type="ECO:0000313" key="4">
    <source>
        <dbReference type="Proteomes" id="UP000054383"/>
    </source>
</evidence>
<gene>
    <name evidence="3" type="ORF">PISL3812_00862</name>
</gene>
<keyword evidence="2" id="KW-0812">Transmembrane</keyword>
<reference evidence="3 4" key="1">
    <citation type="submission" date="2015-04" db="EMBL/GenBank/DDBJ databases">
        <authorList>
            <person name="Syromyatnikov M.Y."/>
            <person name="Popov V.N."/>
        </authorList>
    </citation>
    <scope>NUCLEOTIDE SEQUENCE [LARGE SCALE GENOMIC DNA]</scope>
    <source>
        <strain evidence="3">WF-38-12</strain>
    </source>
</reference>
<feature type="transmembrane region" description="Helical" evidence="2">
    <location>
        <begin position="84"/>
        <end position="107"/>
    </location>
</feature>
<dbReference type="Proteomes" id="UP000054383">
    <property type="component" value="Unassembled WGS sequence"/>
</dbReference>
<proteinExistence type="predicted"/>
<evidence type="ECO:0000313" key="3">
    <source>
        <dbReference type="EMBL" id="CRG83511.1"/>
    </source>
</evidence>
<keyword evidence="2" id="KW-0472">Membrane</keyword>
<evidence type="ECO:0000256" key="2">
    <source>
        <dbReference type="SAM" id="Phobius"/>
    </source>
</evidence>
<feature type="compositionally biased region" description="Pro residues" evidence="1">
    <location>
        <begin position="1"/>
        <end position="17"/>
    </location>
</feature>
<name>A0A0U1LN05_TALIS</name>
<dbReference type="EMBL" id="CVMT01000001">
    <property type="protein sequence ID" value="CRG83511.1"/>
    <property type="molecule type" value="Genomic_DNA"/>
</dbReference>
<keyword evidence="4" id="KW-1185">Reference proteome</keyword>
<sequence>MEKPPMPATLPAEPEPISPATMTNTTLCNSINSDVSLVKDPEFWRRFSMAVHRDEELAKTVTEEPQTQDSWLVRQRKKTRRSKIWGFLIALVIVLIAAGAAVAIWYLSKKGWFRKHQKP</sequence>
<dbReference type="OrthoDB" id="5353310at2759"/>
<evidence type="ECO:0000256" key="1">
    <source>
        <dbReference type="SAM" id="MobiDB-lite"/>
    </source>
</evidence>
<organism evidence="3 4">
    <name type="scientific">Talaromyces islandicus</name>
    <name type="common">Penicillium islandicum</name>
    <dbReference type="NCBI Taxonomy" id="28573"/>
    <lineage>
        <taxon>Eukaryota</taxon>
        <taxon>Fungi</taxon>
        <taxon>Dikarya</taxon>
        <taxon>Ascomycota</taxon>
        <taxon>Pezizomycotina</taxon>
        <taxon>Eurotiomycetes</taxon>
        <taxon>Eurotiomycetidae</taxon>
        <taxon>Eurotiales</taxon>
        <taxon>Trichocomaceae</taxon>
        <taxon>Talaromyces</taxon>
        <taxon>Talaromyces sect. Islandici</taxon>
    </lineage>
</organism>
<feature type="region of interest" description="Disordered" evidence="1">
    <location>
        <begin position="1"/>
        <end position="24"/>
    </location>
</feature>
<keyword evidence="2" id="KW-1133">Transmembrane helix</keyword>
<protein>
    <submittedName>
        <fullName evidence="3">Uncharacterized protein</fullName>
    </submittedName>
</protein>
<dbReference type="OMA" id="STAVHMD"/>